<evidence type="ECO:0000256" key="8">
    <source>
        <dbReference type="ARBA" id="ARBA00031423"/>
    </source>
</evidence>
<evidence type="ECO:0000256" key="1">
    <source>
        <dbReference type="ARBA" id="ARBA00000439"/>
    </source>
</evidence>
<name>A0A2T1C8P9_9CYAN</name>
<dbReference type="PANTHER" id="PTHR32438:SF5">
    <property type="entry name" value="4-ALPHA-GLUCANOTRANSFERASE DPE1, CHLOROPLASTIC_AMYLOPLASTIC"/>
    <property type="match status" value="1"/>
</dbReference>
<keyword evidence="7 10" id="KW-0119">Carbohydrate metabolism</keyword>
<keyword evidence="5 10" id="KW-0328">Glycosyltransferase</keyword>
<dbReference type="PANTHER" id="PTHR32438">
    <property type="entry name" value="4-ALPHA-GLUCANOTRANSFERASE DPE1, CHLOROPLASTIC/AMYLOPLASTIC"/>
    <property type="match status" value="1"/>
</dbReference>
<dbReference type="Proteomes" id="UP000238762">
    <property type="component" value="Unassembled WGS sequence"/>
</dbReference>
<dbReference type="EMBL" id="PVWJ01000009">
    <property type="protein sequence ID" value="PSB04662.1"/>
    <property type="molecule type" value="Genomic_DNA"/>
</dbReference>
<evidence type="ECO:0000256" key="6">
    <source>
        <dbReference type="ARBA" id="ARBA00022679"/>
    </source>
</evidence>
<reference evidence="11 12" key="2">
    <citation type="submission" date="2018-03" db="EMBL/GenBank/DDBJ databases">
        <title>The ancient ancestry and fast evolution of plastids.</title>
        <authorList>
            <person name="Moore K.R."/>
            <person name="Magnabosco C."/>
            <person name="Momper L."/>
            <person name="Gold D.A."/>
            <person name="Bosak T."/>
            <person name="Fournier G.P."/>
        </authorList>
    </citation>
    <scope>NUCLEOTIDE SEQUENCE [LARGE SCALE GENOMIC DNA]</scope>
    <source>
        <strain evidence="11 12">CCAP 1448/3</strain>
    </source>
</reference>
<evidence type="ECO:0000256" key="7">
    <source>
        <dbReference type="ARBA" id="ARBA00023277"/>
    </source>
</evidence>
<dbReference type="NCBIfam" id="NF011080">
    <property type="entry name" value="PRK14508.1-3"/>
    <property type="match status" value="1"/>
</dbReference>
<dbReference type="NCBIfam" id="NF011079">
    <property type="entry name" value="PRK14508.1-2"/>
    <property type="match status" value="1"/>
</dbReference>
<organism evidence="11 12">
    <name type="scientific">Merismopedia glauca CCAP 1448/3</name>
    <dbReference type="NCBI Taxonomy" id="1296344"/>
    <lineage>
        <taxon>Bacteria</taxon>
        <taxon>Bacillati</taxon>
        <taxon>Cyanobacteriota</taxon>
        <taxon>Cyanophyceae</taxon>
        <taxon>Synechococcales</taxon>
        <taxon>Merismopediaceae</taxon>
        <taxon>Merismopedia</taxon>
    </lineage>
</organism>
<evidence type="ECO:0000313" key="12">
    <source>
        <dbReference type="Proteomes" id="UP000238762"/>
    </source>
</evidence>
<comment type="catalytic activity">
    <reaction evidence="1 10">
        <text>Transfers a segment of a (1-&gt;4)-alpha-D-glucan to a new position in an acceptor, which may be glucose or a (1-&gt;4)-alpha-D-glucan.</text>
        <dbReference type="EC" id="2.4.1.25"/>
    </reaction>
</comment>
<proteinExistence type="inferred from homology"/>
<keyword evidence="12" id="KW-1185">Reference proteome</keyword>
<dbReference type="GO" id="GO:0004134">
    <property type="term" value="F:4-alpha-glucanotransferase activity"/>
    <property type="evidence" value="ECO:0007669"/>
    <property type="project" value="UniProtKB-EC"/>
</dbReference>
<sequence>MPLPRASGILLHPTSFPSRFGIGDLGKSAYEFIDFLVAGKQRYWQILPLGPTGFGNSPYMCFSAMAGNPLMLSLEKLYHNGFLTGDDLLKAPDFPPERVDFQQVVATKMPLLEKACDSFKNSASPGQHKDFARFCESKAYWLDNYALFMALLEVHQGASWHTWEKDIARREPEAVDRWRSQLSNQIFFQKYIQFEFFHQWQELKAYANQGGIEIIGDIPIYVAHNSADVWAYPENFRLDEETGEPALMAGVPPDYFSETGQLWGNPVYDWQQLEQDNYGWWVQRFQSILDYVDLIRIDHFRGFEGYWVVPQGETTAMNGAWLKGPGAVFFEAIKQQLGRLPIIAEDLGVITPEVEALRDRFEFPGMKILQFAFGGGAGNPYLPFNYTRNSVVYSGTHDNDTTGGWFEQLSDGERQTLIDYLGGISADGVHWDLIRLAYSSISNLAIIPVQDLLGLGNEARMNYPGTATGNWEWRYQEGHLQPQISDRLQNLGAVFGRLPS</sequence>
<dbReference type="EC" id="2.4.1.25" evidence="3 10"/>
<dbReference type="RefSeq" id="WP_106287171.1">
    <property type="nucleotide sequence ID" value="NZ_CAWNTC010000176.1"/>
</dbReference>
<evidence type="ECO:0000256" key="9">
    <source>
        <dbReference type="ARBA" id="ARBA00031501"/>
    </source>
</evidence>
<evidence type="ECO:0000256" key="2">
    <source>
        <dbReference type="ARBA" id="ARBA00005684"/>
    </source>
</evidence>
<gene>
    <name evidence="11" type="primary">malQ</name>
    <name evidence="11" type="ORF">C7B64_02985</name>
</gene>
<evidence type="ECO:0000256" key="10">
    <source>
        <dbReference type="RuleBase" id="RU361207"/>
    </source>
</evidence>
<dbReference type="GO" id="GO:0005975">
    <property type="term" value="P:carbohydrate metabolic process"/>
    <property type="evidence" value="ECO:0007669"/>
    <property type="project" value="InterPro"/>
</dbReference>
<dbReference type="Gene3D" id="3.20.20.80">
    <property type="entry name" value="Glycosidases"/>
    <property type="match status" value="1"/>
</dbReference>
<protein>
    <recommendedName>
        <fullName evidence="4 10">4-alpha-glucanotransferase</fullName>
        <ecNumber evidence="3 10">2.4.1.25</ecNumber>
    </recommendedName>
    <alternativeName>
        <fullName evidence="8 10">Amylomaltase</fullName>
    </alternativeName>
    <alternativeName>
        <fullName evidence="9 10">Disproportionating enzyme</fullName>
    </alternativeName>
</protein>
<dbReference type="AlphaFoldDB" id="A0A2T1C8P9"/>
<comment type="caution">
    <text evidence="11">The sequence shown here is derived from an EMBL/GenBank/DDBJ whole genome shotgun (WGS) entry which is preliminary data.</text>
</comment>
<dbReference type="NCBIfam" id="TIGR00217">
    <property type="entry name" value="malQ"/>
    <property type="match status" value="1"/>
</dbReference>
<reference evidence="11 12" key="1">
    <citation type="submission" date="2018-02" db="EMBL/GenBank/DDBJ databases">
        <authorList>
            <person name="Cohen D.B."/>
            <person name="Kent A.D."/>
        </authorList>
    </citation>
    <scope>NUCLEOTIDE SEQUENCE [LARGE SCALE GENOMIC DNA]</scope>
    <source>
        <strain evidence="11 12">CCAP 1448/3</strain>
    </source>
</reference>
<evidence type="ECO:0000256" key="4">
    <source>
        <dbReference type="ARBA" id="ARBA00020295"/>
    </source>
</evidence>
<dbReference type="Pfam" id="PF02446">
    <property type="entry name" value="Glyco_hydro_77"/>
    <property type="match status" value="1"/>
</dbReference>
<dbReference type="InterPro" id="IPR017853">
    <property type="entry name" value="GH"/>
</dbReference>
<dbReference type="SUPFAM" id="SSF51445">
    <property type="entry name" value="(Trans)glycosidases"/>
    <property type="match status" value="1"/>
</dbReference>
<evidence type="ECO:0000256" key="5">
    <source>
        <dbReference type="ARBA" id="ARBA00022676"/>
    </source>
</evidence>
<dbReference type="InterPro" id="IPR003385">
    <property type="entry name" value="Glyco_hydro_77"/>
</dbReference>
<comment type="similarity">
    <text evidence="2 10">Belongs to the disproportionating enzyme family.</text>
</comment>
<evidence type="ECO:0000256" key="3">
    <source>
        <dbReference type="ARBA" id="ARBA00012560"/>
    </source>
</evidence>
<dbReference type="OrthoDB" id="9811841at2"/>
<accession>A0A2T1C8P9</accession>
<evidence type="ECO:0000313" key="11">
    <source>
        <dbReference type="EMBL" id="PSB04662.1"/>
    </source>
</evidence>
<keyword evidence="6 10" id="KW-0808">Transferase</keyword>